<dbReference type="AlphaFoldDB" id="A0A316F463"/>
<name>A0A316F463_9ACTN</name>
<sequence length="463" mass="49855">MTGASAMSMFAALLDRSFVQIRESAADGRFFDREKVIQVADVWDNNTYPLFGVALCRPGWVRERRARAALRWMAGLGSQRRAWMIEQAGAAGYGLEPLLGPPVPETVHHRDSLGRVWPGAVPVTEAVAASIADDYDLTRAEVRTVRVERAGQDLSGYLALTAPRRYASPPDQTDAVVQVMLDDVRAVQFDSSDGAGATLTTGADGVEVRIGAQGHLRAASAVVTFDDPSWHLSRRGRAADADTPSRSTTTRRPRESTGPKPRGAAWDAAFVLHQAMLEIRSVRYAKLAGSAPLRELCDAFAGAGDGILAAAAQPRSKRDHAFRRLAEQWIGASPELARRIARWLPDGHWLHQLSRTGPHRPAAAGLPTQAQLTLAGYTAAHTLYGTPRDAAAVINLAAPDDDNGWTLQALEFSRSTRLTLDAAAFTAPDTVSGIPDTSLILGNGALTVISHKLDPRHHDTEAP</sequence>
<evidence type="ECO:0000256" key="1">
    <source>
        <dbReference type="SAM" id="MobiDB-lite"/>
    </source>
</evidence>
<protein>
    <submittedName>
        <fullName evidence="2">Uncharacterized protein</fullName>
    </submittedName>
</protein>
<reference evidence="2 3" key="1">
    <citation type="submission" date="2018-05" db="EMBL/GenBank/DDBJ databases">
        <title>Genomic Encyclopedia of Archaeal and Bacterial Type Strains, Phase II (KMG-II): from individual species to whole genera.</title>
        <authorList>
            <person name="Goeker M."/>
        </authorList>
    </citation>
    <scope>NUCLEOTIDE SEQUENCE [LARGE SCALE GENOMIC DNA]</scope>
    <source>
        <strain evidence="2 3">DSM 45184</strain>
    </source>
</reference>
<proteinExistence type="predicted"/>
<keyword evidence="3" id="KW-1185">Reference proteome</keyword>
<comment type="caution">
    <text evidence="2">The sequence shown here is derived from an EMBL/GenBank/DDBJ whole genome shotgun (WGS) entry which is preliminary data.</text>
</comment>
<gene>
    <name evidence="2" type="ORF">BC793_12022</name>
</gene>
<feature type="region of interest" description="Disordered" evidence="1">
    <location>
        <begin position="233"/>
        <end position="263"/>
    </location>
</feature>
<evidence type="ECO:0000313" key="3">
    <source>
        <dbReference type="Proteomes" id="UP000245697"/>
    </source>
</evidence>
<evidence type="ECO:0000313" key="2">
    <source>
        <dbReference type="EMBL" id="PWK40083.1"/>
    </source>
</evidence>
<accession>A0A316F463</accession>
<dbReference type="EMBL" id="QGGR01000020">
    <property type="protein sequence ID" value="PWK40083.1"/>
    <property type="molecule type" value="Genomic_DNA"/>
</dbReference>
<dbReference type="Proteomes" id="UP000245697">
    <property type="component" value="Unassembled WGS sequence"/>
</dbReference>
<organism evidence="2 3">
    <name type="scientific">Actinoplanes xinjiangensis</name>
    <dbReference type="NCBI Taxonomy" id="512350"/>
    <lineage>
        <taxon>Bacteria</taxon>
        <taxon>Bacillati</taxon>
        <taxon>Actinomycetota</taxon>
        <taxon>Actinomycetes</taxon>
        <taxon>Micromonosporales</taxon>
        <taxon>Micromonosporaceae</taxon>
        <taxon>Actinoplanes</taxon>
    </lineage>
</organism>